<gene>
    <name evidence="9" type="ORF">LSAT_V11C100029260</name>
</gene>
<dbReference type="EMBL" id="NBSK02000001">
    <property type="protein sequence ID" value="KAJ0225098.1"/>
    <property type="molecule type" value="Genomic_DNA"/>
</dbReference>
<dbReference type="GO" id="GO:0060320">
    <property type="term" value="P:rejection of self pollen"/>
    <property type="evidence" value="ECO:0007669"/>
    <property type="project" value="UniProtKB-KW"/>
</dbReference>
<keyword evidence="8" id="KW-1133">Transmembrane helix</keyword>
<feature type="region of interest" description="Disordered" evidence="7">
    <location>
        <begin position="207"/>
        <end position="254"/>
    </location>
</feature>
<dbReference type="InterPro" id="IPR010264">
    <property type="entry name" value="Self-incomp_S1"/>
</dbReference>
<keyword evidence="4 6" id="KW-0964">Secreted</keyword>
<name>A0A9R1WN58_LACSA</name>
<comment type="similarity">
    <text evidence="2 6">Belongs to the plant self-incompatibility (S1) protein family.</text>
</comment>
<dbReference type="PANTHER" id="PTHR31232:SF172">
    <property type="entry name" value="S-PROTEIN HOMOLOG"/>
    <property type="match status" value="1"/>
</dbReference>
<keyword evidence="3 6" id="KW-0713">Self-incompatibility</keyword>
<evidence type="ECO:0000313" key="9">
    <source>
        <dbReference type="EMBL" id="KAJ0225098.1"/>
    </source>
</evidence>
<dbReference type="GO" id="GO:0005576">
    <property type="term" value="C:extracellular region"/>
    <property type="evidence" value="ECO:0007669"/>
    <property type="project" value="UniProtKB-SubCell"/>
</dbReference>
<dbReference type="PANTHER" id="PTHR31232">
    <property type="match status" value="1"/>
</dbReference>
<evidence type="ECO:0000256" key="3">
    <source>
        <dbReference type="ARBA" id="ARBA00022471"/>
    </source>
</evidence>
<keyword evidence="5" id="KW-0732">Signal</keyword>
<evidence type="ECO:0000256" key="2">
    <source>
        <dbReference type="ARBA" id="ARBA00005581"/>
    </source>
</evidence>
<evidence type="ECO:0000256" key="6">
    <source>
        <dbReference type="RuleBase" id="RU367044"/>
    </source>
</evidence>
<evidence type="ECO:0000313" key="10">
    <source>
        <dbReference type="Proteomes" id="UP000235145"/>
    </source>
</evidence>
<keyword evidence="8" id="KW-0812">Transmembrane</keyword>
<dbReference type="Proteomes" id="UP000235145">
    <property type="component" value="Unassembled WGS sequence"/>
</dbReference>
<proteinExistence type="inferred from homology"/>
<reference evidence="9 10" key="1">
    <citation type="journal article" date="2017" name="Nat. Commun.">
        <title>Genome assembly with in vitro proximity ligation data and whole-genome triplication in lettuce.</title>
        <authorList>
            <person name="Reyes-Chin-Wo S."/>
            <person name="Wang Z."/>
            <person name="Yang X."/>
            <person name="Kozik A."/>
            <person name="Arikit S."/>
            <person name="Song C."/>
            <person name="Xia L."/>
            <person name="Froenicke L."/>
            <person name="Lavelle D.O."/>
            <person name="Truco M.J."/>
            <person name="Xia R."/>
            <person name="Zhu S."/>
            <person name="Xu C."/>
            <person name="Xu H."/>
            <person name="Xu X."/>
            <person name="Cox K."/>
            <person name="Korf I."/>
            <person name="Meyers B.C."/>
            <person name="Michelmore R.W."/>
        </authorList>
    </citation>
    <scope>NUCLEOTIDE SEQUENCE [LARGE SCALE GENOMIC DNA]</scope>
    <source>
        <strain evidence="10">cv. Salinas</strain>
        <tissue evidence="9">Seedlings</tissue>
    </source>
</reference>
<comment type="caution">
    <text evidence="9">The sequence shown here is derived from an EMBL/GenBank/DDBJ whole genome shotgun (WGS) entry which is preliminary data.</text>
</comment>
<comment type="subcellular location">
    <subcellularLocation>
        <location evidence="1 6">Secreted</location>
    </subcellularLocation>
</comment>
<protein>
    <recommendedName>
        <fullName evidence="6">S-protein homolog</fullName>
    </recommendedName>
</protein>
<sequence>MAKHNKSLPFVFIIYVTAFLCIIKVGAGGCFWSSGWFINVCNLIPNEKVLVHCKSKDNDIGGVQTIGWNESVHWQFCENIVSPSTLYFCHIWWGNSEQVFDVFNGQLKRQCIEKEKKDYWRCTWLIKKDGFYLIDRTNGGRNDVKKQITLFKTLLPISSTPTKSPPASIEDVKIVGTKSPPASIEDVKIVGGKFSGVMSAIPNVVTNRDRLRGSKRLKRQREEGRSSSSGSARPKGKSSAGSAPAIKCEEKREG</sequence>
<accession>A0A9R1WN58</accession>
<evidence type="ECO:0000256" key="8">
    <source>
        <dbReference type="SAM" id="Phobius"/>
    </source>
</evidence>
<feature type="compositionally biased region" description="Low complexity" evidence="7">
    <location>
        <begin position="226"/>
        <end position="243"/>
    </location>
</feature>
<evidence type="ECO:0000256" key="4">
    <source>
        <dbReference type="ARBA" id="ARBA00022525"/>
    </source>
</evidence>
<keyword evidence="10" id="KW-1185">Reference proteome</keyword>
<evidence type="ECO:0000256" key="5">
    <source>
        <dbReference type="ARBA" id="ARBA00022729"/>
    </source>
</evidence>
<dbReference type="Pfam" id="PF05938">
    <property type="entry name" value="Self-incomp_S1"/>
    <property type="match status" value="1"/>
</dbReference>
<keyword evidence="8" id="KW-0472">Membrane</keyword>
<evidence type="ECO:0000256" key="7">
    <source>
        <dbReference type="SAM" id="MobiDB-lite"/>
    </source>
</evidence>
<evidence type="ECO:0000256" key="1">
    <source>
        <dbReference type="ARBA" id="ARBA00004613"/>
    </source>
</evidence>
<organism evidence="9 10">
    <name type="scientific">Lactuca sativa</name>
    <name type="common">Garden lettuce</name>
    <dbReference type="NCBI Taxonomy" id="4236"/>
    <lineage>
        <taxon>Eukaryota</taxon>
        <taxon>Viridiplantae</taxon>
        <taxon>Streptophyta</taxon>
        <taxon>Embryophyta</taxon>
        <taxon>Tracheophyta</taxon>
        <taxon>Spermatophyta</taxon>
        <taxon>Magnoliopsida</taxon>
        <taxon>eudicotyledons</taxon>
        <taxon>Gunneridae</taxon>
        <taxon>Pentapetalae</taxon>
        <taxon>asterids</taxon>
        <taxon>campanulids</taxon>
        <taxon>Asterales</taxon>
        <taxon>Asteraceae</taxon>
        <taxon>Cichorioideae</taxon>
        <taxon>Cichorieae</taxon>
        <taxon>Lactucinae</taxon>
        <taxon>Lactuca</taxon>
    </lineage>
</organism>
<dbReference type="AlphaFoldDB" id="A0A9R1WN58"/>
<feature type="transmembrane region" description="Helical" evidence="8">
    <location>
        <begin position="12"/>
        <end position="38"/>
    </location>
</feature>